<evidence type="ECO:0000313" key="2">
    <source>
        <dbReference type="Proteomes" id="UP001054837"/>
    </source>
</evidence>
<dbReference type="Proteomes" id="UP001054837">
    <property type="component" value="Unassembled WGS sequence"/>
</dbReference>
<organism evidence="1 2">
    <name type="scientific">Caerostris darwini</name>
    <dbReference type="NCBI Taxonomy" id="1538125"/>
    <lineage>
        <taxon>Eukaryota</taxon>
        <taxon>Metazoa</taxon>
        <taxon>Ecdysozoa</taxon>
        <taxon>Arthropoda</taxon>
        <taxon>Chelicerata</taxon>
        <taxon>Arachnida</taxon>
        <taxon>Araneae</taxon>
        <taxon>Araneomorphae</taxon>
        <taxon>Entelegynae</taxon>
        <taxon>Araneoidea</taxon>
        <taxon>Araneidae</taxon>
        <taxon>Caerostris</taxon>
    </lineage>
</organism>
<evidence type="ECO:0000313" key="1">
    <source>
        <dbReference type="EMBL" id="GIY62859.1"/>
    </source>
</evidence>
<gene>
    <name evidence="1" type="ORF">CDAR_231351</name>
</gene>
<sequence length="120" mass="14043">MCEQETHNWNAGHSGITWYPIKIYHTCHEAKLEQCQCNSLLQYSSYFMQYQYSNCIPLTFNHLFSEGRFYHVEVACFEVLKEEGPFDRNLVLDCWYQKVSAVWSGFPRPWMGATGLTSAP</sequence>
<keyword evidence="2" id="KW-1185">Reference proteome</keyword>
<name>A0AAV4UYP5_9ARAC</name>
<dbReference type="EMBL" id="BPLQ01012140">
    <property type="protein sequence ID" value="GIY62859.1"/>
    <property type="molecule type" value="Genomic_DNA"/>
</dbReference>
<dbReference type="AlphaFoldDB" id="A0AAV4UYP5"/>
<comment type="caution">
    <text evidence="1">The sequence shown here is derived from an EMBL/GenBank/DDBJ whole genome shotgun (WGS) entry which is preliminary data.</text>
</comment>
<accession>A0AAV4UYP5</accession>
<reference evidence="1 2" key="1">
    <citation type="submission" date="2021-06" db="EMBL/GenBank/DDBJ databases">
        <title>Caerostris darwini draft genome.</title>
        <authorList>
            <person name="Kono N."/>
            <person name="Arakawa K."/>
        </authorList>
    </citation>
    <scope>NUCLEOTIDE SEQUENCE [LARGE SCALE GENOMIC DNA]</scope>
</reference>
<proteinExistence type="predicted"/>
<protein>
    <submittedName>
        <fullName evidence="1">Uncharacterized protein</fullName>
    </submittedName>
</protein>